<evidence type="ECO:0000313" key="6">
    <source>
        <dbReference type="EMBL" id="MDQ0643589.1"/>
    </source>
</evidence>
<keyword evidence="2 5" id="KW-0547">Nucleotide-binding</keyword>
<evidence type="ECO:0000313" key="7">
    <source>
        <dbReference type="Proteomes" id="UP001239085"/>
    </source>
</evidence>
<keyword evidence="3 5" id="KW-0067">ATP-binding</keyword>
<comment type="similarity">
    <text evidence="5">Belongs to the glutamate--cysteine ligase type 2 family. YbdK subfamily.</text>
</comment>
<dbReference type="InterPro" id="IPR050141">
    <property type="entry name" value="GCL_type2/YbdK_subfam"/>
</dbReference>
<dbReference type="Pfam" id="PF04107">
    <property type="entry name" value="GCS2"/>
    <property type="match status" value="1"/>
</dbReference>
<evidence type="ECO:0000256" key="5">
    <source>
        <dbReference type="HAMAP-Rule" id="MF_01609"/>
    </source>
</evidence>
<dbReference type="PANTHER" id="PTHR36510">
    <property type="entry name" value="GLUTAMATE--CYSTEINE LIGASE 2-RELATED"/>
    <property type="match status" value="1"/>
</dbReference>
<dbReference type="InterPro" id="IPR006336">
    <property type="entry name" value="GCS2"/>
</dbReference>
<dbReference type="InterPro" id="IPR011793">
    <property type="entry name" value="YbdK"/>
</dbReference>
<dbReference type="NCBIfam" id="TIGR02050">
    <property type="entry name" value="gshA_cyan_rel"/>
    <property type="match status" value="1"/>
</dbReference>
<dbReference type="Proteomes" id="UP001239085">
    <property type="component" value="Unassembled WGS sequence"/>
</dbReference>
<reference evidence="6 7" key="1">
    <citation type="submission" date="2023-07" db="EMBL/GenBank/DDBJ databases">
        <title>Comparative genomics of wheat-associated soil bacteria to identify genetic determinants of phenazine resistance.</title>
        <authorList>
            <person name="Mouncey N."/>
        </authorList>
    </citation>
    <scope>NUCLEOTIDE SEQUENCE [LARGE SCALE GENOMIC DNA]</scope>
    <source>
        <strain evidence="6 7">W2I7</strain>
    </source>
</reference>
<dbReference type="InterPro" id="IPR014746">
    <property type="entry name" value="Gln_synth/guanido_kin_cat_dom"/>
</dbReference>
<proteinExistence type="inferred from homology"/>
<dbReference type="Gene3D" id="3.30.590.20">
    <property type="match status" value="1"/>
</dbReference>
<dbReference type="GO" id="GO:0004357">
    <property type="term" value="F:glutamate-cysteine ligase activity"/>
    <property type="evidence" value="ECO:0007669"/>
    <property type="project" value="UniProtKB-EC"/>
</dbReference>
<dbReference type="PANTHER" id="PTHR36510:SF1">
    <property type="entry name" value="GLUTAMATE--CYSTEINE LIGASE 2-RELATED"/>
    <property type="match status" value="1"/>
</dbReference>
<comment type="caution">
    <text evidence="6">The sequence shown here is derived from an EMBL/GenBank/DDBJ whole genome shotgun (WGS) entry which is preliminary data.</text>
</comment>
<gene>
    <name evidence="6" type="ORF">QFZ46_001749</name>
</gene>
<dbReference type="EMBL" id="JAUSXK010000001">
    <property type="protein sequence ID" value="MDQ0643589.1"/>
    <property type="molecule type" value="Genomic_DNA"/>
</dbReference>
<evidence type="ECO:0000256" key="4">
    <source>
        <dbReference type="ARBA" id="ARBA00048819"/>
    </source>
</evidence>
<accession>A0ABU0P8D2</accession>
<evidence type="ECO:0000256" key="2">
    <source>
        <dbReference type="ARBA" id="ARBA00022741"/>
    </source>
</evidence>
<comment type="catalytic activity">
    <reaction evidence="4 5">
        <text>L-cysteine + L-glutamate + ATP = gamma-L-glutamyl-L-cysteine + ADP + phosphate + H(+)</text>
        <dbReference type="Rhea" id="RHEA:13285"/>
        <dbReference type="ChEBI" id="CHEBI:15378"/>
        <dbReference type="ChEBI" id="CHEBI:29985"/>
        <dbReference type="ChEBI" id="CHEBI:30616"/>
        <dbReference type="ChEBI" id="CHEBI:35235"/>
        <dbReference type="ChEBI" id="CHEBI:43474"/>
        <dbReference type="ChEBI" id="CHEBI:58173"/>
        <dbReference type="ChEBI" id="CHEBI:456216"/>
        <dbReference type="EC" id="6.3.2.2"/>
    </reaction>
</comment>
<evidence type="ECO:0000256" key="3">
    <source>
        <dbReference type="ARBA" id="ARBA00022840"/>
    </source>
</evidence>
<comment type="function">
    <text evidence="5">ATP-dependent carboxylate-amine ligase which exhibits weak glutamate--cysteine ligase activity.</text>
</comment>
<dbReference type="EC" id="6.3.2.2" evidence="5"/>
<dbReference type="HAMAP" id="MF_01609">
    <property type="entry name" value="Glu_cys_ligase_2"/>
    <property type="match status" value="1"/>
</dbReference>
<keyword evidence="1 5" id="KW-0436">Ligase</keyword>
<name>A0ABU0P8D2_9MICO</name>
<keyword evidence="7" id="KW-1185">Reference proteome</keyword>
<dbReference type="SUPFAM" id="SSF55931">
    <property type="entry name" value="Glutamine synthetase/guanido kinase"/>
    <property type="match status" value="1"/>
</dbReference>
<protein>
    <recommendedName>
        <fullName evidence="5">Putative glutamate--cysteine ligase 2</fullName>
        <ecNumber evidence="5">6.3.2.2</ecNumber>
    </recommendedName>
    <alternativeName>
        <fullName evidence="5">Gamma-glutamylcysteine synthetase 2</fullName>
        <shortName evidence="5">GCS 2</shortName>
        <shortName evidence="5">Gamma-GCS 2</shortName>
    </alternativeName>
</protein>
<evidence type="ECO:0000256" key="1">
    <source>
        <dbReference type="ARBA" id="ARBA00022598"/>
    </source>
</evidence>
<dbReference type="RefSeq" id="WP_307360475.1">
    <property type="nucleotide sequence ID" value="NZ_JAUSXK010000001.1"/>
</dbReference>
<organism evidence="6 7">
    <name type="scientific">Microbacterium murale</name>
    <dbReference type="NCBI Taxonomy" id="1081040"/>
    <lineage>
        <taxon>Bacteria</taxon>
        <taxon>Bacillati</taxon>
        <taxon>Actinomycetota</taxon>
        <taxon>Actinomycetes</taxon>
        <taxon>Micrococcales</taxon>
        <taxon>Microbacteriaceae</taxon>
        <taxon>Microbacterium</taxon>
    </lineage>
</organism>
<sequence length="358" mass="38512">MTYFGIEEEYFLLDRKTLAPVPLGPPAREVIAAGTLPGTVSAEFLTCQVEYSTSPVTALADAGTELRDARAALAGFARANDAIGASSGTPFGTGAPATTSPSARYATISRWLGDLVGEHQVNGTHIHVEIPDAEDRIRAMNALRPWLPVLLSLSANSPYWHESDTNFRSWRSILLRRFPTFGSPPHFQDASHYEATVNRLIDSGGVPDAASLSWMARISERFPTVEVRVFDAQLTVDDALLLASLTRALLLSAPSPTAPIDTDTIDTSLWIAAREGLDARLTHPLSGGVTAARALVRLLLRMLAPALQANGDLDFVEDRLMRTLRDGTGADRQRAAFDANGIDGLRSLLVGQERASAA</sequence>